<feature type="compositionally biased region" description="Acidic residues" evidence="1">
    <location>
        <begin position="7"/>
        <end position="28"/>
    </location>
</feature>
<gene>
    <name evidence="2" type="ORF">ATANTOWER_031425</name>
</gene>
<evidence type="ECO:0000313" key="3">
    <source>
        <dbReference type="Proteomes" id="UP001345963"/>
    </source>
</evidence>
<evidence type="ECO:0000256" key="1">
    <source>
        <dbReference type="SAM" id="MobiDB-lite"/>
    </source>
</evidence>
<organism evidence="2 3">
    <name type="scientific">Ataeniobius toweri</name>
    <dbReference type="NCBI Taxonomy" id="208326"/>
    <lineage>
        <taxon>Eukaryota</taxon>
        <taxon>Metazoa</taxon>
        <taxon>Chordata</taxon>
        <taxon>Craniata</taxon>
        <taxon>Vertebrata</taxon>
        <taxon>Euteleostomi</taxon>
        <taxon>Actinopterygii</taxon>
        <taxon>Neopterygii</taxon>
        <taxon>Teleostei</taxon>
        <taxon>Neoteleostei</taxon>
        <taxon>Acanthomorphata</taxon>
        <taxon>Ovalentaria</taxon>
        <taxon>Atherinomorphae</taxon>
        <taxon>Cyprinodontiformes</taxon>
        <taxon>Goodeidae</taxon>
        <taxon>Ataeniobius</taxon>
    </lineage>
</organism>
<proteinExistence type="predicted"/>
<feature type="region of interest" description="Disordered" evidence="1">
    <location>
        <begin position="1"/>
        <end position="65"/>
    </location>
</feature>
<reference evidence="2 3" key="1">
    <citation type="submission" date="2021-07" db="EMBL/GenBank/DDBJ databases">
        <authorList>
            <person name="Palmer J.M."/>
        </authorList>
    </citation>
    <scope>NUCLEOTIDE SEQUENCE [LARGE SCALE GENOMIC DNA]</scope>
    <source>
        <strain evidence="2 3">AT_MEX2019</strain>
        <tissue evidence="2">Muscle</tissue>
    </source>
</reference>
<accession>A0ABU7BZ85</accession>
<protein>
    <submittedName>
        <fullName evidence="2">Uncharacterized protein</fullName>
    </submittedName>
</protein>
<sequence length="104" mass="11865">MPGSLSNEDEGQDDMDFEDDMPDEDDETERNTVPLMALASFFSDDDSLKQQKKKKPKKIKEGKIPKVKKRKKEVRSCSHTALSVITSNTKVCQEFWLKLCGLIL</sequence>
<dbReference type="Proteomes" id="UP001345963">
    <property type="component" value="Unassembled WGS sequence"/>
</dbReference>
<dbReference type="EMBL" id="JAHUTI010069723">
    <property type="protein sequence ID" value="MED6254679.1"/>
    <property type="molecule type" value="Genomic_DNA"/>
</dbReference>
<comment type="caution">
    <text evidence="2">The sequence shown here is derived from an EMBL/GenBank/DDBJ whole genome shotgun (WGS) entry which is preliminary data.</text>
</comment>
<evidence type="ECO:0000313" key="2">
    <source>
        <dbReference type="EMBL" id="MED6254679.1"/>
    </source>
</evidence>
<keyword evidence="3" id="KW-1185">Reference proteome</keyword>
<name>A0ABU7BZ85_9TELE</name>